<keyword evidence="4" id="KW-1185">Reference proteome</keyword>
<dbReference type="EMBL" id="CP002738">
    <property type="protein sequence ID" value="AEG02589.1"/>
    <property type="molecule type" value="Genomic_DNA"/>
</dbReference>
<proteinExistence type="predicted"/>
<dbReference type="GO" id="GO:0016757">
    <property type="term" value="F:glycosyltransferase activity"/>
    <property type="evidence" value="ECO:0007669"/>
    <property type="project" value="InterPro"/>
</dbReference>
<dbReference type="PANTHER" id="PTHR46401">
    <property type="entry name" value="GLYCOSYLTRANSFERASE WBBK-RELATED"/>
    <property type="match status" value="1"/>
</dbReference>
<name>G0A246_METMM</name>
<dbReference type="eggNOG" id="COG0438">
    <property type="taxonomic scope" value="Bacteria"/>
</dbReference>
<dbReference type="SUPFAM" id="SSF53756">
    <property type="entry name" value="UDP-Glycosyltransferase/glycogen phosphorylase"/>
    <property type="match status" value="1"/>
</dbReference>
<dbReference type="RefSeq" id="WP_013820804.1">
    <property type="nucleotide sequence ID" value="NC_015572.1"/>
</dbReference>
<reference evidence="3 4" key="1">
    <citation type="journal article" date="2011" name="J. Bacteriol.">
        <title>Complete Genome Sequence of the Aerobic Marine Methanotroph Methylomonas methanica MC09.</title>
        <authorList>
            <person name="Boden R."/>
            <person name="Cunliffe M."/>
            <person name="Scanlan J."/>
            <person name="Moussard H."/>
            <person name="Kits K.D."/>
            <person name="Klotz M.G."/>
            <person name="Jetten M.S."/>
            <person name="Vuilleumier S."/>
            <person name="Han J."/>
            <person name="Peters L."/>
            <person name="Mikhailova N."/>
            <person name="Teshima H."/>
            <person name="Tapia R."/>
            <person name="Kyrpides N."/>
            <person name="Ivanova N."/>
            <person name="Pagani I."/>
            <person name="Cheng J.F."/>
            <person name="Goodwin L."/>
            <person name="Han C."/>
            <person name="Hauser L."/>
            <person name="Land M.L."/>
            <person name="Lapidus A."/>
            <person name="Lucas S."/>
            <person name="Pitluck S."/>
            <person name="Woyke T."/>
            <person name="Stein L."/>
            <person name="Murrell J.C."/>
        </authorList>
    </citation>
    <scope>NUCLEOTIDE SEQUENCE [LARGE SCALE GENOMIC DNA]</scope>
    <source>
        <strain evidence="3 4">MC09</strain>
    </source>
</reference>
<reference evidence="4" key="3">
    <citation type="submission" date="2011-05" db="EMBL/GenBank/DDBJ databases">
        <title>Complete sequence of Methylomonas methanica MC09.</title>
        <authorList>
            <consortium name="US DOE Joint Genome Institute"/>
            <person name="Lucas S."/>
            <person name="Han J."/>
            <person name="Lapidus A."/>
            <person name="Cheng J.-F."/>
            <person name="Goodwin L."/>
            <person name="Pitluck S."/>
            <person name="Peters L."/>
            <person name="Mikhailova N."/>
            <person name="Teshima H."/>
            <person name="Han C."/>
            <person name="Tapia R."/>
            <person name="Land M."/>
            <person name="Hauser L."/>
            <person name="Kyrpides N."/>
            <person name="Ivanova N."/>
            <person name="Pagani I."/>
            <person name="Stein L."/>
            <person name="Woyke T."/>
        </authorList>
    </citation>
    <scope>NUCLEOTIDE SEQUENCE [LARGE SCALE GENOMIC DNA]</scope>
    <source>
        <strain evidence="4">MC09</strain>
    </source>
</reference>
<evidence type="ECO:0000313" key="3">
    <source>
        <dbReference type="EMBL" id="AEG02589.1"/>
    </source>
</evidence>
<keyword evidence="1 3" id="KW-0808">Transferase</keyword>
<dbReference type="GO" id="GO:0009103">
    <property type="term" value="P:lipopolysaccharide biosynthetic process"/>
    <property type="evidence" value="ECO:0007669"/>
    <property type="project" value="TreeGrafter"/>
</dbReference>
<dbReference type="CDD" id="cd03801">
    <property type="entry name" value="GT4_PimA-like"/>
    <property type="match status" value="1"/>
</dbReference>
<dbReference type="Gene3D" id="3.40.50.2000">
    <property type="entry name" value="Glycogen Phosphorylase B"/>
    <property type="match status" value="1"/>
</dbReference>
<dbReference type="Gene3D" id="3.40.50.11090">
    <property type="match status" value="1"/>
</dbReference>
<accession>G0A246</accession>
<dbReference type="PANTHER" id="PTHR46401:SF2">
    <property type="entry name" value="GLYCOSYLTRANSFERASE WBBK-RELATED"/>
    <property type="match status" value="1"/>
</dbReference>
<reference key="2">
    <citation type="submission" date="2011-05" db="EMBL/GenBank/DDBJ databases">
        <title>Complete genome sequence of the aerobic marine methanotroph Methylomonas methanica MC09.</title>
        <authorList>
            <person name="Boden R."/>
            <person name="Cunliffe M."/>
            <person name="Scanlan J."/>
            <person name="Moussard H."/>
            <person name="Kits K.D."/>
            <person name="Klotz M."/>
            <person name="Jetten M."/>
            <person name="Vuilleumier S."/>
            <person name="Han J."/>
            <person name="Peters L."/>
            <person name="Mikhailova N."/>
            <person name="Teshima H."/>
            <person name="Tapia R."/>
            <person name="Kyrpides N."/>
            <person name="Ivanova N."/>
            <person name="Pagani I."/>
            <person name="Cheng J.-F."/>
            <person name="Goodwin L."/>
            <person name="Han C."/>
            <person name="Hauser L."/>
            <person name="Land M."/>
            <person name="Lapidus A."/>
            <person name="Lucas S."/>
            <person name="Pitluck S."/>
            <person name="Woyke T."/>
            <person name="Stein L.Y."/>
            <person name="Murrell C."/>
        </authorList>
    </citation>
    <scope>NUCLEOTIDE SEQUENCE</scope>
    <source>
        <strain>MC09</strain>
    </source>
</reference>
<dbReference type="AlphaFoldDB" id="G0A246"/>
<gene>
    <name evidence="3" type="ordered locus">Metme_4238</name>
</gene>
<dbReference type="InterPro" id="IPR001296">
    <property type="entry name" value="Glyco_trans_1"/>
</dbReference>
<dbReference type="Pfam" id="PF00534">
    <property type="entry name" value="Glycos_transf_1"/>
    <property type="match status" value="1"/>
</dbReference>
<feature type="domain" description="Glycosyl transferase family 1" evidence="2">
    <location>
        <begin position="181"/>
        <end position="327"/>
    </location>
</feature>
<organism evidence="3 4">
    <name type="scientific">Methylomonas methanica (strain DSM 25384 / MC09)</name>
    <dbReference type="NCBI Taxonomy" id="857087"/>
    <lineage>
        <taxon>Bacteria</taxon>
        <taxon>Pseudomonadati</taxon>
        <taxon>Pseudomonadota</taxon>
        <taxon>Gammaproteobacteria</taxon>
        <taxon>Methylococcales</taxon>
        <taxon>Methylococcaceae</taxon>
        <taxon>Methylomonas</taxon>
    </lineage>
</organism>
<evidence type="ECO:0000313" key="4">
    <source>
        <dbReference type="Proteomes" id="UP000008888"/>
    </source>
</evidence>
<evidence type="ECO:0000256" key="1">
    <source>
        <dbReference type="ARBA" id="ARBA00022679"/>
    </source>
</evidence>
<sequence length="372" mass="41440">MSERLRISIISPPLNMSGGIKVIAIYAKALAERGHRVIVISPAQPAVTTKQRVKALLKGKGWRKQPSRTPSHLDGLGLDSRILPECRPVTDQDVPDGDVVIATWWETAEWVAKLDDSKGAKMYFVQGHEVFPHLPVERVRATYRLPLQKIVIAKWLQDLMREEYGDESAQLVSNAVDHKQFFAPPRTKQSKPTVGFLYSAMPVKGVDVVMAAVRLVRQRFPELQVIAFGIYQPDEYFDTEIEFHYSPPQAELRDLYARCDVWVTASRSEGFNLPAMEAMACRTPVVATRTGWPEQGVVSGKNGVLVDIDDVEGLAEGIAAIISLSETDWRVVSDQAYQTAAAYSWENSIQQFEQVLAHAADAKIGSSFHIPT</sequence>
<dbReference type="STRING" id="857087.Metme_4238"/>
<protein>
    <submittedName>
        <fullName evidence="3">Glycosyl transferase group 1</fullName>
    </submittedName>
</protein>
<dbReference type="KEGG" id="mmt:Metme_4238"/>
<dbReference type="Proteomes" id="UP000008888">
    <property type="component" value="Chromosome"/>
</dbReference>
<dbReference type="HOGENOM" id="CLU_009583_43_0_6"/>
<evidence type="ECO:0000259" key="2">
    <source>
        <dbReference type="Pfam" id="PF00534"/>
    </source>
</evidence>